<dbReference type="EMBL" id="QTSX02006435">
    <property type="protein sequence ID" value="KAJ9054601.1"/>
    <property type="molecule type" value="Genomic_DNA"/>
</dbReference>
<dbReference type="Proteomes" id="UP001165960">
    <property type="component" value="Unassembled WGS sequence"/>
</dbReference>
<reference evidence="1" key="1">
    <citation type="submission" date="2022-04" db="EMBL/GenBank/DDBJ databases">
        <title>Genome of the entomopathogenic fungus Entomophthora muscae.</title>
        <authorList>
            <person name="Elya C."/>
            <person name="Lovett B.R."/>
            <person name="Lee E."/>
            <person name="Macias A.M."/>
            <person name="Hajek A.E."/>
            <person name="De Bivort B.L."/>
            <person name="Kasson M.T."/>
            <person name="De Fine Licht H.H."/>
            <person name="Stajich J.E."/>
        </authorList>
    </citation>
    <scope>NUCLEOTIDE SEQUENCE</scope>
    <source>
        <strain evidence="1">Berkeley</strain>
    </source>
</reference>
<comment type="caution">
    <text evidence="1">The sequence shown here is derived from an EMBL/GenBank/DDBJ whole genome shotgun (WGS) entry which is preliminary data.</text>
</comment>
<evidence type="ECO:0000313" key="1">
    <source>
        <dbReference type="EMBL" id="KAJ9054601.1"/>
    </source>
</evidence>
<sequence>MSDLIASFLMIAYVLCSVSQIDNFPPLEPQAQERESNPEPGFPQAAGPEDCETNRWHFSGIEPPRADVEEDDPPRKVD</sequence>
<proteinExistence type="predicted"/>
<accession>A0ACC2RWW9</accession>
<gene>
    <name evidence="1" type="ORF">DSO57_1012667</name>
</gene>
<organism evidence="1 2">
    <name type="scientific">Entomophthora muscae</name>
    <dbReference type="NCBI Taxonomy" id="34485"/>
    <lineage>
        <taxon>Eukaryota</taxon>
        <taxon>Fungi</taxon>
        <taxon>Fungi incertae sedis</taxon>
        <taxon>Zoopagomycota</taxon>
        <taxon>Entomophthoromycotina</taxon>
        <taxon>Entomophthoromycetes</taxon>
        <taxon>Entomophthorales</taxon>
        <taxon>Entomophthoraceae</taxon>
        <taxon>Entomophthora</taxon>
    </lineage>
</organism>
<keyword evidence="2" id="KW-1185">Reference proteome</keyword>
<evidence type="ECO:0000313" key="2">
    <source>
        <dbReference type="Proteomes" id="UP001165960"/>
    </source>
</evidence>
<name>A0ACC2RWW9_9FUNG</name>
<protein>
    <submittedName>
        <fullName evidence="1">Uncharacterized protein</fullName>
    </submittedName>
</protein>